<dbReference type="GO" id="GO:0044550">
    <property type="term" value="P:secondary metabolite biosynthetic process"/>
    <property type="evidence" value="ECO:0007669"/>
    <property type="project" value="TreeGrafter"/>
</dbReference>
<dbReference type="GO" id="GO:0043041">
    <property type="term" value="P:amino acid activation for nonribosomal peptide biosynthetic process"/>
    <property type="evidence" value="ECO:0007669"/>
    <property type="project" value="TreeGrafter"/>
</dbReference>
<comment type="caution">
    <text evidence="2">The sequence shown here is derived from an EMBL/GenBank/DDBJ whole genome shotgun (WGS) entry which is preliminary data.</text>
</comment>
<protein>
    <submittedName>
        <fullName evidence="2">Condensation domain-containing protein</fullName>
    </submittedName>
</protein>
<dbReference type="PANTHER" id="PTHR45527">
    <property type="entry name" value="NONRIBOSOMAL PEPTIDE SYNTHETASE"/>
    <property type="match status" value="1"/>
</dbReference>
<proteinExistence type="predicted"/>
<dbReference type="Gene3D" id="3.30.559.10">
    <property type="entry name" value="Chloramphenicol acetyltransferase-like domain"/>
    <property type="match status" value="1"/>
</dbReference>
<feature type="domain" description="Condensation" evidence="1">
    <location>
        <begin position="65"/>
        <end position="364"/>
    </location>
</feature>
<keyword evidence="3" id="KW-1185">Reference proteome</keyword>
<name>A0A9X2LI86_9ACTN</name>
<dbReference type="InterPro" id="IPR023213">
    <property type="entry name" value="CAT-like_dom_sf"/>
</dbReference>
<dbReference type="EMBL" id="JANIID010000013">
    <property type="protein sequence ID" value="MCQ8771307.1"/>
    <property type="molecule type" value="Genomic_DNA"/>
</dbReference>
<evidence type="ECO:0000259" key="1">
    <source>
        <dbReference type="Pfam" id="PF00668"/>
    </source>
</evidence>
<dbReference type="Gene3D" id="3.30.559.30">
    <property type="entry name" value="Nonribosomal peptide synthetase, condensation domain"/>
    <property type="match status" value="1"/>
</dbReference>
<dbReference type="Pfam" id="PF00668">
    <property type="entry name" value="Condensation"/>
    <property type="match status" value="1"/>
</dbReference>
<reference evidence="2" key="1">
    <citation type="submission" date="2022-06" db="EMBL/GenBank/DDBJ databases">
        <title>WGS of actinobacteria.</title>
        <authorList>
            <person name="Thawai C."/>
        </authorList>
    </citation>
    <scope>NUCLEOTIDE SEQUENCE</scope>
    <source>
        <strain evidence="2">AA8</strain>
    </source>
</reference>
<evidence type="ECO:0000313" key="2">
    <source>
        <dbReference type="EMBL" id="MCQ8771307.1"/>
    </source>
</evidence>
<dbReference type="RefSeq" id="WP_168093056.1">
    <property type="nucleotide sequence ID" value="NZ_JAATER010000115.1"/>
</dbReference>
<dbReference type="AlphaFoldDB" id="A0A9X2LI86"/>
<organism evidence="2 3">
    <name type="scientific">Streptomyces telluris</name>
    <dbReference type="NCBI Taxonomy" id="2720021"/>
    <lineage>
        <taxon>Bacteria</taxon>
        <taxon>Bacillati</taxon>
        <taxon>Actinomycetota</taxon>
        <taxon>Actinomycetes</taxon>
        <taxon>Kitasatosporales</taxon>
        <taxon>Streptomycetaceae</taxon>
        <taxon>Streptomyces</taxon>
    </lineage>
</organism>
<dbReference type="GO" id="GO:0031177">
    <property type="term" value="F:phosphopantetheine binding"/>
    <property type="evidence" value="ECO:0007669"/>
    <property type="project" value="TreeGrafter"/>
</dbReference>
<dbReference type="Proteomes" id="UP001142374">
    <property type="component" value="Unassembled WGS sequence"/>
</dbReference>
<dbReference type="SUPFAM" id="SSF52777">
    <property type="entry name" value="CoA-dependent acyltransferases"/>
    <property type="match status" value="2"/>
</dbReference>
<dbReference type="GO" id="GO:0003824">
    <property type="term" value="F:catalytic activity"/>
    <property type="evidence" value="ECO:0007669"/>
    <property type="project" value="InterPro"/>
</dbReference>
<evidence type="ECO:0000313" key="3">
    <source>
        <dbReference type="Proteomes" id="UP001142374"/>
    </source>
</evidence>
<dbReference type="GO" id="GO:0008610">
    <property type="term" value="P:lipid biosynthetic process"/>
    <property type="evidence" value="ECO:0007669"/>
    <property type="project" value="UniProtKB-ARBA"/>
</dbReference>
<gene>
    <name evidence="2" type="ORF">NQU55_16255</name>
</gene>
<accession>A0A9X2LI86</accession>
<dbReference type="InterPro" id="IPR001242">
    <property type="entry name" value="Condensation_dom"/>
</dbReference>
<dbReference type="PANTHER" id="PTHR45527:SF1">
    <property type="entry name" value="FATTY ACID SYNTHASE"/>
    <property type="match status" value="1"/>
</dbReference>
<sequence length="466" mass="51888">MIQVSVEDVEIAPGHVFEWAVVSAKMVGSAGSLRPGAATTYNQAKHFAVAQDAHRANDTVCAYVAGTFDLPGPVDRDALGSAMLHFVRRHEVLRCSFQQLVGEVSCDVLGPDDVELKEHDMGFVGSADGVREHLHRTFQEVDPLSWPLIRMGAVVRDDSATVWFACDHLVTDGLSTPIAVHDIAAAYEAFANGRTPDLPETGSYVDFSREQRRRNVSLDADDARLDHWKTFMAGGDSFFPRFPLELGAEPGRMYPAVNETDRLLAADEIEKLETTCRAVGGRLFMGLLAAVGVSLRREGGPDVYRGIMPVSERGRGPYAHTMGWFINTMPIAFSVAENQDFAAVMANVRAASTEMQQHADVPFVKAWQLLAPVEYTKIRYWPYAVNFFSYLDFRRSPGARHHVPRQARKHVWLSRTNGFCFWLHRTDTGLYMNSIYLGTPEARRTVSGLRRTLTRTLENMTGSGEF</sequence>
<dbReference type="GO" id="GO:0005737">
    <property type="term" value="C:cytoplasm"/>
    <property type="evidence" value="ECO:0007669"/>
    <property type="project" value="TreeGrafter"/>
</dbReference>